<dbReference type="Proteomes" id="UP000256884">
    <property type="component" value="Unassembled WGS sequence"/>
</dbReference>
<organism evidence="1 2">
    <name type="scientific">Tenacibaculum gallaicum</name>
    <dbReference type="NCBI Taxonomy" id="561505"/>
    <lineage>
        <taxon>Bacteria</taxon>
        <taxon>Pseudomonadati</taxon>
        <taxon>Bacteroidota</taxon>
        <taxon>Flavobacteriia</taxon>
        <taxon>Flavobacteriales</taxon>
        <taxon>Flavobacteriaceae</taxon>
        <taxon>Tenacibaculum</taxon>
    </lineage>
</organism>
<accession>A0A3E0IBM1</accession>
<reference evidence="1 2" key="1">
    <citation type="submission" date="2018-08" db="EMBL/GenBank/DDBJ databases">
        <title>Genomic Encyclopedia of Type Strains, Phase IV (KMG-IV): sequencing the most valuable type-strain genomes for metagenomic binning, comparative biology and taxonomic classification.</title>
        <authorList>
            <person name="Goeker M."/>
        </authorList>
    </citation>
    <scope>NUCLEOTIDE SEQUENCE [LARGE SCALE GENOMIC DNA]</scope>
    <source>
        <strain evidence="1 2">DSM 18841</strain>
    </source>
</reference>
<dbReference type="EMBL" id="QUNS01000001">
    <property type="protein sequence ID" value="REH56136.1"/>
    <property type="molecule type" value="Genomic_DNA"/>
</dbReference>
<dbReference type="OrthoDB" id="1453700at2"/>
<evidence type="ECO:0000313" key="2">
    <source>
        <dbReference type="Proteomes" id="UP000256884"/>
    </source>
</evidence>
<sequence length="76" mass="9138">MIPQKEAQQLLDKTKEEYKKKLPAIIYLSEIKSISNSSMSLIHNRIPIDKYHERYALKRSFYKPITIQYPINEKQR</sequence>
<comment type="caution">
    <text evidence="1">The sequence shown here is derived from an EMBL/GenBank/DDBJ whole genome shotgun (WGS) entry which is preliminary data.</text>
</comment>
<evidence type="ECO:0000313" key="1">
    <source>
        <dbReference type="EMBL" id="REH56136.1"/>
    </source>
</evidence>
<dbReference type="AlphaFoldDB" id="A0A3E0IBM1"/>
<dbReference type="RefSeq" id="WP_115899470.1">
    <property type="nucleotide sequence ID" value="NZ_QUNS01000001.1"/>
</dbReference>
<gene>
    <name evidence="1" type="ORF">C7448_101169</name>
</gene>
<proteinExistence type="predicted"/>
<protein>
    <submittedName>
        <fullName evidence="1">Uncharacterized protein</fullName>
    </submittedName>
</protein>
<name>A0A3E0IBM1_9FLAO</name>
<keyword evidence="2" id="KW-1185">Reference proteome</keyword>